<keyword evidence="1" id="KW-0472">Membrane</keyword>
<name>K2FT64_9BACT</name>
<proteinExistence type="predicted"/>
<gene>
    <name evidence="2" type="ORF">ACD_4C00452G0003</name>
</gene>
<evidence type="ECO:0000256" key="1">
    <source>
        <dbReference type="SAM" id="Phobius"/>
    </source>
</evidence>
<reference evidence="2" key="1">
    <citation type="journal article" date="2012" name="Science">
        <title>Fermentation, hydrogen, and sulfur metabolism in multiple uncultivated bacterial phyla.</title>
        <authorList>
            <person name="Wrighton K.C."/>
            <person name="Thomas B.C."/>
            <person name="Sharon I."/>
            <person name="Miller C.S."/>
            <person name="Castelle C.J."/>
            <person name="VerBerkmoes N.C."/>
            <person name="Wilkins M.J."/>
            <person name="Hettich R.L."/>
            <person name="Lipton M.S."/>
            <person name="Williams K.H."/>
            <person name="Long P.E."/>
            <person name="Banfield J.F."/>
        </authorList>
    </citation>
    <scope>NUCLEOTIDE SEQUENCE [LARGE SCALE GENOMIC DNA]</scope>
</reference>
<dbReference type="AlphaFoldDB" id="K2FT64"/>
<organism evidence="2">
    <name type="scientific">uncultured bacterium</name>
    <name type="common">gcode 4</name>
    <dbReference type="NCBI Taxonomy" id="1234023"/>
    <lineage>
        <taxon>Bacteria</taxon>
        <taxon>environmental samples</taxon>
    </lineage>
</organism>
<protein>
    <submittedName>
        <fullName evidence="2">Uncharacterized protein</fullName>
    </submittedName>
</protein>
<keyword evidence="1" id="KW-1133">Transmembrane helix</keyword>
<feature type="transmembrane region" description="Helical" evidence="1">
    <location>
        <begin position="125"/>
        <end position="144"/>
    </location>
</feature>
<accession>K2FT64</accession>
<feature type="transmembrane region" description="Helical" evidence="1">
    <location>
        <begin position="62"/>
        <end position="82"/>
    </location>
</feature>
<keyword evidence="1" id="KW-0812">Transmembrane</keyword>
<feature type="non-terminal residue" evidence="2">
    <location>
        <position position="1"/>
    </location>
</feature>
<sequence length="246" mass="29970">LLLYVNKNFKYKKSFVFGLILAILLINYGFVLPNYLPFNPANPFFPIERNIFLDVLYSNDFVLFPIALWAVPYLMGSLFSMFGFEKRRHEAIIIFSIITIILWALKITNNESLFLNPYIFPLMPYYIFVCFFALFVFVQCFIWLEKVKSWRINLALSALRLFWDKSLKIYIYHWIVIDLTIRIFFPYIEIMWISMFIYVWYFIYSNKKIILEYLEYWYKNNHYKILEDWKKDEISDVKNIEMASID</sequence>
<feature type="transmembrane region" description="Helical" evidence="1">
    <location>
        <begin position="89"/>
        <end position="105"/>
    </location>
</feature>
<feature type="transmembrane region" description="Helical" evidence="1">
    <location>
        <begin position="183"/>
        <end position="204"/>
    </location>
</feature>
<feature type="transmembrane region" description="Helical" evidence="1">
    <location>
        <begin position="15"/>
        <end position="36"/>
    </location>
</feature>
<dbReference type="EMBL" id="AMFJ01000968">
    <property type="protein sequence ID" value="EKE26068.1"/>
    <property type="molecule type" value="Genomic_DNA"/>
</dbReference>
<evidence type="ECO:0000313" key="2">
    <source>
        <dbReference type="EMBL" id="EKE26068.1"/>
    </source>
</evidence>
<comment type="caution">
    <text evidence="2">The sequence shown here is derived from an EMBL/GenBank/DDBJ whole genome shotgun (WGS) entry which is preliminary data.</text>
</comment>